<feature type="region of interest" description="Disordered" evidence="1">
    <location>
        <begin position="1"/>
        <end position="35"/>
    </location>
</feature>
<protein>
    <submittedName>
        <fullName evidence="2">Uncharacterized protein</fullName>
    </submittedName>
</protein>
<reference evidence="2 3" key="1">
    <citation type="submission" date="2018-08" db="EMBL/GenBank/DDBJ databases">
        <title>Aphanomyces genome sequencing and annotation.</title>
        <authorList>
            <person name="Minardi D."/>
            <person name="Oidtmann B."/>
            <person name="Van Der Giezen M."/>
            <person name="Studholme D.J."/>
        </authorList>
    </citation>
    <scope>NUCLEOTIDE SEQUENCE [LARGE SCALE GENOMIC DNA]</scope>
    <source>
        <strain evidence="2 3">Da</strain>
    </source>
</reference>
<feature type="compositionally biased region" description="Polar residues" evidence="1">
    <location>
        <begin position="65"/>
        <end position="76"/>
    </location>
</feature>
<sequence length="261" mass="28684">MQNPTDQLLPPMPQHANKPHASDAPHFAYTHNPSSSCRAVKRSGDVHVLPDTYHRVQSDAGGQVHATTPSNTSAETSEAPSMLCKYVYKPCTNPRTLKRNGELHSLCAQHQAKANSCQKQYAKKKRKLSKPTGKDLTYPMATRATASSSHSFLTNGWLSFTGLVFLGKDPSPVEMIAEQVAQISNDGGSAIVPDVLRTIASEKHQAEAIQILWPTILDKPRLALKVLDVKCDGPPRWFGADSFAAFEAAVLDRFLRHRLHL</sequence>
<dbReference type="EMBL" id="QUTH01002917">
    <property type="protein sequence ID" value="RHZ23057.1"/>
    <property type="molecule type" value="Genomic_DNA"/>
</dbReference>
<gene>
    <name evidence="2" type="ORF">DYB37_001027</name>
</gene>
<feature type="region of interest" description="Disordered" evidence="1">
    <location>
        <begin position="57"/>
        <end position="76"/>
    </location>
</feature>
<accession>A0A418F2Z9</accession>
<dbReference type="VEuPathDB" id="FungiDB:H257_18996"/>
<evidence type="ECO:0000256" key="1">
    <source>
        <dbReference type="SAM" id="MobiDB-lite"/>
    </source>
</evidence>
<proteinExistence type="predicted"/>
<evidence type="ECO:0000313" key="2">
    <source>
        <dbReference type="EMBL" id="RHZ23057.1"/>
    </source>
</evidence>
<dbReference type="VEuPathDB" id="FungiDB:H257_06240"/>
<dbReference type="AlphaFoldDB" id="A0A418F2Z9"/>
<name>A0A418F2Z9_APHAT</name>
<organism evidence="2 3">
    <name type="scientific">Aphanomyces astaci</name>
    <name type="common">Crayfish plague agent</name>
    <dbReference type="NCBI Taxonomy" id="112090"/>
    <lineage>
        <taxon>Eukaryota</taxon>
        <taxon>Sar</taxon>
        <taxon>Stramenopiles</taxon>
        <taxon>Oomycota</taxon>
        <taxon>Saprolegniomycetes</taxon>
        <taxon>Saprolegniales</taxon>
        <taxon>Verrucalvaceae</taxon>
        <taxon>Aphanomyces</taxon>
    </lineage>
</organism>
<dbReference type="Proteomes" id="UP000285430">
    <property type="component" value="Unassembled WGS sequence"/>
</dbReference>
<evidence type="ECO:0000313" key="3">
    <source>
        <dbReference type="Proteomes" id="UP000285430"/>
    </source>
</evidence>
<comment type="caution">
    <text evidence="2">The sequence shown here is derived from an EMBL/GenBank/DDBJ whole genome shotgun (WGS) entry which is preliminary data.</text>
</comment>